<dbReference type="NCBIfam" id="TIGR01167">
    <property type="entry name" value="LPXTG_anchor"/>
    <property type="match status" value="1"/>
</dbReference>
<evidence type="ECO:0000256" key="2">
    <source>
        <dbReference type="ARBA" id="ARBA00022512"/>
    </source>
</evidence>
<feature type="compositionally biased region" description="Gly residues" evidence="6">
    <location>
        <begin position="239"/>
        <end position="254"/>
    </location>
</feature>
<keyword evidence="10" id="KW-1185">Reference proteome</keyword>
<proteinExistence type="predicted"/>
<keyword evidence="7" id="KW-1133">Transmembrane helix</keyword>
<dbReference type="SUPFAM" id="SSF48239">
    <property type="entry name" value="Terpenoid cyclases/Protein prenyltransferases"/>
    <property type="match status" value="1"/>
</dbReference>
<evidence type="ECO:0000313" key="9">
    <source>
        <dbReference type="EMBL" id="MFC4617185.1"/>
    </source>
</evidence>
<evidence type="ECO:0000256" key="5">
    <source>
        <dbReference type="ARBA" id="ARBA00023088"/>
    </source>
</evidence>
<dbReference type="PROSITE" id="PS50847">
    <property type="entry name" value="GRAM_POS_ANCHORING"/>
    <property type="match status" value="1"/>
</dbReference>
<reference evidence="10" key="1">
    <citation type="journal article" date="2019" name="Int. J. Syst. Evol. Microbiol.">
        <title>The Global Catalogue of Microorganisms (GCM) 10K type strain sequencing project: providing services to taxonomists for standard genome sequencing and annotation.</title>
        <authorList>
            <consortium name="The Broad Institute Genomics Platform"/>
            <consortium name="The Broad Institute Genome Sequencing Center for Infectious Disease"/>
            <person name="Wu L."/>
            <person name="Ma J."/>
        </authorList>
    </citation>
    <scope>NUCLEOTIDE SEQUENCE [LARGE SCALE GENOMIC DNA]</scope>
    <source>
        <strain evidence="10">CGMCC 1.16306</strain>
    </source>
</reference>
<dbReference type="Pfam" id="PF00746">
    <property type="entry name" value="Gram_pos_anchor"/>
    <property type="match status" value="1"/>
</dbReference>
<evidence type="ECO:0000259" key="8">
    <source>
        <dbReference type="PROSITE" id="PS50847"/>
    </source>
</evidence>
<keyword evidence="5" id="KW-0572">Peptidoglycan-anchor</keyword>
<gene>
    <name evidence="9" type="ORF">ACFO4N_00420</name>
</gene>
<dbReference type="InterPro" id="IPR027954">
    <property type="entry name" value="Transcobalamin-like_C"/>
</dbReference>
<protein>
    <submittedName>
        <fullName evidence="9">DUF4430 domain-containing protein</fullName>
    </submittedName>
</protein>
<evidence type="ECO:0000256" key="6">
    <source>
        <dbReference type="SAM" id="MobiDB-lite"/>
    </source>
</evidence>
<dbReference type="RefSeq" id="WP_376844244.1">
    <property type="nucleotide sequence ID" value="NZ_JBHSFW010000001.1"/>
</dbReference>
<feature type="domain" description="Gram-positive cocci surface proteins LPxTG" evidence="8">
    <location>
        <begin position="565"/>
        <end position="601"/>
    </location>
</feature>
<comment type="caution">
    <text evidence="9">The sequence shown here is derived from an EMBL/GenBank/DDBJ whole genome shotgun (WGS) entry which is preliminary data.</text>
</comment>
<dbReference type="InterPro" id="IPR008930">
    <property type="entry name" value="Terpenoid_cyclase/PrenylTrfase"/>
</dbReference>
<dbReference type="InterPro" id="IPR019931">
    <property type="entry name" value="LPXTG_anchor"/>
</dbReference>
<keyword evidence="2" id="KW-0134">Cell wall</keyword>
<evidence type="ECO:0000313" key="10">
    <source>
        <dbReference type="Proteomes" id="UP001596022"/>
    </source>
</evidence>
<name>A0ABV9GKK7_9BACL</name>
<keyword evidence="3" id="KW-0964">Secreted</keyword>
<evidence type="ECO:0000256" key="7">
    <source>
        <dbReference type="SAM" id="Phobius"/>
    </source>
</evidence>
<dbReference type="EMBL" id="JBHSFW010000001">
    <property type="protein sequence ID" value="MFC4617185.1"/>
    <property type="molecule type" value="Genomic_DNA"/>
</dbReference>
<dbReference type="Gene3D" id="2.170.130.30">
    <property type="match status" value="2"/>
</dbReference>
<dbReference type="Gene3D" id="1.50.10.20">
    <property type="match status" value="1"/>
</dbReference>
<keyword evidence="7" id="KW-0812">Transmembrane</keyword>
<dbReference type="CDD" id="cd00688">
    <property type="entry name" value="ISOPREN_C2_like"/>
    <property type="match status" value="1"/>
</dbReference>
<keyword evidence="7" id="KW-0472">Membrane</keyword>
<dbReference type="Pfam" id="PF14478">
    <property type="entry name" value="DUF4430"/>
    <property type="match status" value="2"/>
</dbReference>
<evidence type="ECO:0000256" key="1">
    <source>
        <dbReference type="ARBA" id="ARBA00004168"/>
    </source>
</evidence>
<evidence type="ECO:0000256" key="4">
    <source>
        <dbReference type="ARBA" id="ARBA00022729"/>
    </source>
</evidence>
<sequence>MSRVKRLGAILLVFALIAFQWAGVQHHAKAKSLDNAVTITVQGVDGKQKIMEMTAIQLNGKETVYDVLKEAAKRHGLTVKDNNGFITQIGDKKPVWDDQSHEYWGIFINGVASNVGAADSVKPGDDLNFQVINEDAPILTVHVSIHDTKGNVIDGYQNDAKVVKGSNAYDAIKTAFGDKVKASIDDQWFAFIENIDNVLKDGQYFTLNINGKAAEIGASFYRVKQGDKIVLTVPNTESGTGGTTDDGKGANGGATGTAPKIDMAKLAQATKQAANWILQHQTGHYYEAIALKQAGFKVPESFIDSYKKDLQDNNGTYRNVTDYAGKVIGITAAEKDASNFAGYPLVEKIYNNGRMLNQGLNGPIFALLAIDSGQYKVPDNAKWTREKLVNEILSKQLAGGGWTWYGNEPSPDITGMALAALAPYNHQSKVKAAVTKAANWLSKAQNSAGGYSDNNNGGDSSESTAQAIVGLTANGIDPTGEKYTKKNGNLVSHLLGFQQKDGGFSHTDEKASNAFSTPQALVAIDAYNLFKQGKGSIYQLKNDTLAVVKPSNQTPVAANTQGERLPDTATNNYNYLLAGAILIAIGTMILLIYRKRKSTQA</sequence>
<organism evidence="9 10">
    <name type="scientific">Camelliibacillus cellulosilyticus</name>
    <dbReference type="NCBI Taxonomy" id="2174486"/>
    <lineage>
        <taxon>Bacteria</taxon>
        <taxon>Bacillati</taxon>
        <taxon>Bacillota</taxon>
        <taxon>Bacilli</taxon>
        <taxon>Bacillales</taxon>
        <taxon>Sporolactobacillaceae</taxon>
        <taxon>Camelliibacillus</taxon>
    </lineage>
</organism>
<feature type="transmembrane region" description="Helical" evidence="7">
    <location>
        <begin position="573"/>
        <end position="593"/>
    </location>
</feature>
<dbReference type="Proteomes" id="UP001596022">
    <property type="component" value="Unassembled WGS sequence"/>
</dbReference>
<accession>A0ABV9GKK7</accession>
<keyword evidence="4" id="KW-0732">Signal</keyword>
<comment type="subcellular location">
    <subcellularLocation>
        <location evidence="1">Secreted</location>
        <location evidence="1">Cell wall</location>
        <topology evidence="1">Peptidoglycan-anchor</topology>
    </subcellularLocation>
</comment>
<evidence type="ECO:0000256" key="3">
    <source>
        <dbReference type="ARBA" id="ARBA00022525"/>
    </source>
</evidence>
<feature type="region of interest" description="Disordered" evidence="6">
    <location>
        <begin position="234"/>
        <end position="254"/>
    </location>
</feature>